<dbReference type="EMBL" id="JQIF01000009">
    <property type="protein sequence ID" value="KGJ54728.1"/>
    <property type="molecule type" value="Genomic_DNA"/>
</dbReference>
<dbReference type="Proteomes" id="UP000260025">
    <property type="component" value="Unassembled WGS sequence"/>
</dbReference>
<dbReference type="RefSeq" id="WP_009274021.1">
    <property type="nucleotide sequence ID" value="NZ_JAJFEL010000015.1"/>
</dbReference>
<reference evidence="1 3" key="1">
    <citation type="submission" date="2014-08" db="EMBL/GenBank/DDBJ databases">
        <title>Clostridium innocuum, an unnegligible vancomycin-resistant pathogen causing extra-intestinal infections.</title>
        <authorList>
            <person name="Feng Y."/>
            <person name="Chiu C.-H."/>
        </authorList>
    </citation>
    <scope>NUCLEOTIDE SEQUENCE [LARGE SCALE GENOMIC DNA]</scope>
    <source>
        <strain evidence="1 3">AN88</strain>
    </source>
</reference>
<name>A0A099ICM8_CLOIN</name>
<dbReference type="EMBL" id="QVEV01000004">
    <property type="protein sequence ID" value="RGC17602.1"/>
    <property type="molecule type" value="Genomic_DNA"/>
</dbReference>
<evidence type="ECO:0000313" key="1">
    <source>
        <dbReference type="EMBL" id="KGJ54728.1"/>
    </source>
</evidence>
<accession>A0A099ICM8</accession>
<evidence type="ECO:0000313" key="2">
    <source>
        <dbReference type="EMBL" id="RGC17602.1"/>
    </source>
</evidence>
<protein>
    <recommendedName>
        <fullName evidence="5">Phage tail protein</fullName>
    </recommendedName>
</protein>
<evidence type="ECO:0000313" key="3">
    <source>
        <dbReference type="Proteomes" id="UP000030008"/>
    </source>
</evidence>
<evidence type="ECO:0008006" key="5">
    <source>
        <dbReference type="Google" id="ProtNLM"/>
    </source>
</evidence>
<comment type="caution">
    <text evidence="1">The sequence shown here is derived from an EMBL/GenBank/DDBJ whole genome shotgun (WGS) entry which is preliminary data.</text>
</comment>
<reference evidence="2 4" key="2">
    <citation type="submission" date="2018-08" db="EMBL/GenBank/DDBJ databases">
        <title>A genome reference for cultivated species of the human gut microbiota.</title>
        <authorList>
            <person name="Zou Y."/>
            <person name="Xue W."/>
            <person name="Luo G."/>
        </authorList>
    </citation>
    <scope>NUCLEOTIDE SEQUENCE [LARGE SCALE GENOMIC DNA]</scope>
    <source>
        <strain evidence="2 4">OF01-2LB</strain>
    </source>
</reference>
<sequence>MNIEYIVKLDGRILPHVTACTSGINDLVSDKSGRITASGKMVRYMIDRIPSLKLEFAVMPQEEMQPLLESLAKPSFEVEWFVPELGVYKKQQFYCGEHVPKIKSTSPLLYDAMSIELIPYEGSKGW</sequence>
<gene>
    <name evidence="1" type="ORF">CIAN88_01925</name>
    <name evidence="2" type="ORF">DXA38_04640</name>
</gene>
<proteinExistence type="predicted"/>
<dbReference type="Proteomes" id="UP000030008">
    <property type="component" value="Unassembled WGS sequence"/>
</dbReference>
<evidence type="ECO:0000313" key="4">
    <source>
        <dbReference type="Proteomes" id="UP000260025"/>
    </source>
</evidence>
<dbReference type="AlphaFoldDB" id="A0A099ICM8"/>
<organism evidence="1 3">
    <name type="scientific">Clostridium innocuum</name>
    <dbReference type="NCBI Taxonomy" id="1522"/>
    <lineage>
        <taxon>Bacteria</taxon>
        <taxon>Bacillati</taxon>
        <taxon>Bacillota</taxon>
        <taxon>Clostridia</taxon>
        <taxon>Eubacteriales</taxon>
        <taxon>Clostridiaceae</taxon>
        <taxon>Clostridium</taxon>
    </lineage>
</organism>
<dbReference type="OrthoDB" id="9860559at2"/>